<name>A0A1B7LGE5_9FIRM</name>
<dbReference type="EMBL" id="LYVF01000081">
    <property type="protein sequence ID" value="OAT85106.1"/>
    <property type="molecule type" value="Genomic_DNA"/>
</dbReference>
<dbReference type="SUPFAM" id="SSF53756">
    <property type="entry name" value="UDP-Glycosyltransferase/glycogen phosphorylase"/>
    <property type="match status" value="1"/>
</dbReference>
<protein>
    <recommendedName>
        <fullName evidence="3">Glycosyltransferase 2-like domain-containing protein</fullName>
    </recommendedName>
</protein>
<organism evidence="1 2">
    <name type="scientific">Desulfotomaculum copahuensis</name>
    <dbReference type="NCBI Taxonomy" id="1838280"/>
    <lineage>
        <taxon>Bacteria</taxon>
        <taxon>Bacillati</taxon>
        <taxon>Bacillota</taxon>
        <taxon>Clostridia</taxon>
        <taxon>Eubacteriales</taxon>
        <taxon>Desulfotomaculaceae</taxon>
        <taxon>Desulfotomaculum</taxon>
    </lineage>
</organism>
<keyword evidence="2" id="KW-1185">Reference proteome</keyword>
<evidence type="ECO:0000313" key="2">
    <source>
        <dbReference type="Proteomes" id="UP000078532"/>
    </source>
</evidence>
<evidence type="ECO:0008006" key="3">
    <source>
        <dbReference type="Google" id="ProtNLM"/>
    </source>
</evidence>
<dbReference type="SUPFAM" id="SSF53448">
    <property type="entry name" value="Nucleotide-diphospho-sugar transferases"/>
    <property type="match status" value="1"/>
</dbReference>
<proteinExistence type="predicted"/>
<accession>A0A1B7LGE5</accession>
<dbReference type="AlphaFoldDB" id="A0A1B7LGE5"/>
<dbReference type="Proteomes" id="UP000078532">
    <property type="component" value="Unassembled WGS sequence"/>
</dbReference>
<gene>
    <name evidence="1" type="ORF">A6M21_07100</name>
</gene>
<evidence type="ECO:0000313" key="1">
    <source>
        <dbReference type="EMBL" id="OAT85106.1"/>
    </source>
</evidence>
<reference evidence="1 2" key="1">
    <citation type="submission" date="2016-04" db="EMBL/GenBank/DDBJ databases">
        <authorList>
            <person name="Evans L.H."/>
            <person name="Alamgir A."/>
            <person name="Owens N."/>
            <person name="Weber N.D."/>
            <person name="Virtaneva K."/>
            <person name="Barbian K."/>
            <person name="Babar A."/>
            <person name="Rosenke K."/>
        </authorList>
    </citation>
    <scope>NUCLEOTIDE SEQUENCE [LARGE SCALE GENOMIC DNA]</scope>
    <source>
        <strain evidence="1 2">LMa1</strain>
    </source>
</reference>
<sequence>MVPPNDPHALADAMEKLLYDNLRLEMGESAYKFMNEIFPRKNSSTILSGSHNVGISYALGKYDTAYIMILNNDIIVNPEFLAGDSQP</sequence>
<comment type="caution">
    <text evidence="1">The sequence shown here is derived from an EMBL/GenBank/DDBJ whole genome shotgun (WGS) entry which is preliminary data.</text>
</comment>
<dbReference type="InterPro" id="IPR029044">
    <property type="entry name" value="Nucleotide-diphossugar_trans"/>
</dbReference>